<organism evidence="2">
    <name type="scientific">Vitis vinifera</name>
    <name type="common">Grape</name>
    <dbReference type="NCBI Taxonomy" id="29760"/>
    <lineage>
        <taxon>Eukaryota</taxon>
        <taxon>Viridiplantae</taxon>
        <taxon>Streptophyta</taxon>
        <taxon>Embryophyta</taxon>
        <taxon>Tracheophyta</taxon>
        <taxon>Spermatophyta</taxon>
        <taxon>Magnoliopsida</taxon>
        <taxon>eudicotyledons</taxon>
        <taxon>Gunneridae</taxon>
        <taxon>Pentapetalae</taxon>
        <taxon>rosids</taxon>
        <taxon>Vitales</taxon>
        <taxon>Vitaceae</taxon>
        <taxon>Viteae</taxon>
        <taxon>Vitis</taxon>
    </lineage>
</organism>
<sequence>MPFNPPQRLYETQRPPTSPPLEPSVRRTPAKRARTSSPGESSRHSQPDPRAPVDSQRPFGISPETIIKRLMVTALPIEDNLDCRARPFHSELYFEFEAMR</sequence>
<gene>
    <name evidence="2" type="ORF">VITISV_033862</name>
</gene>
<reference evidence="2" key="1">
    <citation type="journal article" date="2007" name="PLoS ONE">
        <title>The first genome sequence of an elite grapevine cultivar (Pinot noir Vitis vinifera L.): coping with a highly heterozygous genome.</title>
        <authorList>
            <person name="Velasco R."/>
            <person name="Zharkikh A."/>
            <person name="Troggio M."/>
            <person name="Cartwright D.A."/>
            <person name="Cestaro A."/>
            <person name="Pruss D."/>
            <person name="Pindo M."/>
            <person name="FitzGerald L.M."/>
            <person name="Vezzulli S."/>
            <person name="Reid J."/>
            <person name="Malacarne G."/>
            <person name="Iliev D."/>
            <person name="Coppola G."/>
            <person name="Wardell B."/>
            <person name="Micheletti D."/>
            <person name="Macalma T."/>
            <person name="Facci M."/>
            <person name="Mitchell J.T."/>
            <person name="Perazzolli M."/>
            <person name="Eldredge G."/>
            <person name="Gatto P."/>
            <person name="Oyzerski R."/>
            <person name="Moretto M."/>
            <person name="Gutin N."/>
            <person name="Stefanini M."/>
            <person name="Chen Y."/>
            <person name="Segala C."/>
            <person name="Davenport C."/>
            <person name="Dematte L."/>
            <person name="Mraz A."/>
            <person name="Battilana J."/>
            <person name="Stormo K."/>
            <person name="Costa F."/>
            <person name="Tao Q."/>
            <person name="Si-Ammour A."/>
            <person name="Harkins T."/>
            <person name="Lackey A."/>
            <person name="Perbost C."/>
            <person name="Taillon B."/>
            <person name="Stella A."/>
            <person name="Solovyev V."/>
            <person name="Fawcett J.A."/>
            <person name="Sterck L."/>
            <person name="Vandepoele K."/>
            <person name="Grando S.M."/>
            <person name="Toppo S."/>
            <person name="Moser C."/>
            <person name="Lanchbury J."/>
            <person name="Bogden R."/>
            <person name="Skolnick M."/>
            <person name="Sgaramella V."/>
            <person name="Bhatnagar S.K."/>
            <person name="Fontana P."/>
            <person name="Gutin A."/>
            <person name="Van de Peer Y."/>
            <person name="Salamini F."/>
            <person name="Viola R."/>
        </authorList>
    </citation>
    <scope>NUCLEOTIDE SEQUENCE</scope>
</reference>
<protein>
    <submittedName>
        <fullName evidence="2">Uncharacterized protein</fullName>
    </submittedName>
</protein>
<accession>A5AXS6</accession>
<feature type="region of interest" description="Disordered" evidence="1">
    <location>
        <begin position="1"/>
        <end position="60"/>
    </location>
</feature>
<evidence type="ECO:0000313" key="2">
    <source>
        <dbReference type="EMBL" id="CAN60714.1"/>
    </source>
</evidence>
<name>A5AXS6_VITVI</name>
<proteinExistence type="predicted"/>
<dbReference type="EMBL" id="AM439462">
    <property type="protein sequence ID" value="CAN60714.1"/>
    <property type="molecule type" value="Genomic_DNA"/>
</dbReference>
<evidence type="ECO:0000256" key="1">
    <source>
        <dbReference type="SAM" id="MobiDB-lite"/>
    </source>
</evidence>
<dbReference type="AlphaFoldDB" id="A5AXS6"/>